<dbReference type="Pfam" id="PF00710">
    <property type="entry name" value="Asparaginase"/>
    <property type="match status" value="1"/>
</dbReference>
<dbReference type="Gene3D" id="3.40.50.40">
    <property type="match status" value="1"/>
</dbReference>
<dbReference type="SUPFAM" id="SSF53774">
    <property type="entry name" value="Glutaminase/Asparaginase"/>
    <property type="match status" value="1"/>
</dbReference>
<feature type="binding site" evidence="5">
    <location>
        <position position="54"/>
    </location>
    <ligand>
        <name>substrate</name>
    </ligand>
</feature>
<dbReference type="Proteomes" id="UP000886841">
    <property type="component" value="Unassembled WGS sequence"/>
</dbReference>
<dbReference type="CDD" id="cd08963">
    <property type="entry name" value="L-asparaginase_I"/>
    <property type="match status" value="1"/>
</dbReference>
<dbReference type="InterPro" id="IPR036152">
    <property type="entry name" value="Asp/glu_Ase-like_sf"/>
</dbReference>
<feature type="domain" description="Asparaginase/glutaminase C-terminal" evidence="8">
    <location>
        <begin position="203"/>
        <end position="319"/>
    </location>
</feature>
<feature type="active site" evidence="6">
    <location>
        <position position="85"/>
    </location>
</feature>
<dbReference type="Gene3D" id="3.40.50.1170">
    <property type="entry name" value="L-asparaginase, N-terminal domain"/>
    <property type="match status" value="1"/>
</dbReference>
<evidence type="ECO:0000256" key="1">
    <source>
        <dbReference type="ARBA" id="ARBA00010518"/>
    </source>
</evidence>
<sequence>MKQIVVINTGGTFSSLTTEHGLAPGLSAEELKSKVGKMDPNIMLIMEDYCSLDSSNISPEDWCNLAWKVDGLLGRCDGIVIVHGTDTMAYTASMLSFMLQGIPIPVVLTGSQVSADAVMSDAMNNFKCAVSMAASGIGGVYVAFSHNIMLGCRASKVRTISFNAFESINYPNVGTVDAFGMHLNKSYAPPRKKYSPSIQYSNKIAVLNLFPGMKSDILSFLLKEGYEGVFIEGFGLGGVPFINSNLMAEIKKAASHGLPVLVGSQCRYEGSNLEIYEVGIRVLESGGIPVHDMTREAVVTKLMWCLGQTKDIKEVRSYFEKNLVQEVTLHGSVKKFVSLEENDSFLVRITI</sequence>
<keyword evidence="3" id="KW-0378">Hydrolase</keyword>
<dbReference type="InterPro" id="IPR027474">
    <property type="entry name" value="L-asparaginase_N"/>
</dbReference>
<dbReference type="PIRSF" id="PIRSF500176">
    <property type="entry name" value="L_ASNase"/>
    <property type="match status" value="1"/>
</dbReference>
<dbReference type="InterPro" id="IPR040919">
    <property type="entry name" value="Asparaginase_C"/>
</dbReference>
<dbReference type="SMART" id="SM00870">
    <property type="entry name" value="Asparaginase"/>
    <property type="match status" value="1"/>
</dbReference>
<name>A0A9D1EHW9_9FIRM</name>
<reference evidence="9" key="1">
    <citation type="submission" date="2020-10" db="EMBL/GenBank/DDBJ databases">
        <authorList>
            <person name="Gilroy R."/>
        </authorList>
    </citation>
    <scope>NUCLEOTIDE SEQUENCE</scope>
    <source>
        <strain evidence="9">ChiSxjej1B13-7041</strain>
    </source>
</reference>
<feature type="domain" description="L-asparaginase N-terminal" evidence="7">
    <location>
        <begin position="4"/>
        <end position="185"/>
    </location>
</feature>
<dbReference type="EC" id="3.5.1.1" evidence="2"/>
<accession>A0A9D1EHW9</accession>
<evidence type="ECO:0000259" key="8">
    <source>
        <dbReference type="Pfam" id="PF17763"/>
    </source>
</evidence>
<comment type="similarity">
    <text evidence="1">Belongs to the asparaginase 1 family.</text>
</comment>
<dbReference type="PRINTS" id="PR00139">
    <property type="entry name" value="ASNGLNASE"/>
</dbReference>
<feature type="binding site" evidence="5">
    <location>
        <begin position="85"/>
        <end position="86"/>
    </location>
    <ligand>
        <name>substrate</name>
    </ligand>
</feature>
<dbReference type="InterPro" id="IPR027473">
    <property type="entry name" value="L-asparaginase_C"/>
</dbReference>
<evidence type="ECO:0000256" key="6">
    <source>
        <dbReference type="PROSITE-ProRule" id="PRU10100"/>
    </source>
</evidence>
<evidence type="ECO:0000313" key="9">
    <source>
        <dbReference type="EMBL" id="HIR92358.1"/>
    </source>
</evidence>
<evidence type="ECO:0000256" key="4">
    <source>
        <dbReference type="PIRSR" id="PIRSR001220-1"/>
    </source>
</evidence>
<feature type="active site" description="O-isoaspartyl threonine intermediate" evidence="4">
    <location>
        <position position="12"/>
    </location>
</feature>
<dbReference type="EMBL" id="DVHU01000024">
    <property type="protein sequence ID" value="HIR92358.1"/>
    <property type="molecule type" value="Genomic_DNA"/>
</dbReference>
<dbReference type="InterPro" id="IPR006033">
    <property type="entry name" value="AsnA_fam"/>
</dbReference>
<dbReference type="PROSITE" id="PS00917">
    <property type="entry name" value="ASN_GLN_ASE_2"/>
    <property type="match status" value="1"/>
</dbReference>
<protein>
    <recommendedName>
        <fullName evidence="2">asparaginase</fullName>
        <ecNumber evidence="2">3.5.1.1</ecNumber>
    </recommendedName>
</protein>
<dbReference type="InterPro" id="IPR027475">
    <property type="entry name" value="Asparaginase/glutaminase_AS2"/>
</dbReference>
<dbReference type="Pfam" id="PF17763">
    <property type="entry name" value="Asparaginase_C"/>
    <property type="match status" value="1"/>
</dbReference>
<dbReference type="SFLD" id="SFLDS00057">
    <property type="entry name" value="Glutaminase/Asparaginase"/>
    <property type="match status" value="1"/>
</dbReference>
<reference evidence="9" key="2">
    <citation type="journal article" date="2021" name="PeerJ">
        <title>Extensive microbial diversity within the chicken gut microbiome revealed by metagenomics and culture.</title>
        <authorList>
            <person name="Gilroy R."/>
            <person name="Ravi A."/>
            <person name="Getino M."/>
            <person name="Pursley I."/>
            <person name="Horton D.L."/>
            <person name="Alikhan N.F."/>
            <person name="Baker D."/>
            <person name="Gharbi K."/>
            <person name="Hall N."/>
            <person name="Watson M."/>
            <person name="Adriaenssens E.M."/>
            <person name="Foster-Nyarko E."/>
            <person name="Jarju S."/>
            <person name="Secka A."/>
            <person name="Antonio M."/>
            <person name="Oren A."/>
            <person name="Chaudhuri R.R."/>
            <person name="La Ragione R."/>
            <person name="Hildebrand F."/>
            <person name="Pallen M.J."/>
        </authorList>
    </citation>
    <scope>NUCLEOTIDE SEQUENCE</scope>
    <source>
        <strain evidence="9">ChiSxjej1B13-7041</strain>
    </source>
</reference>
<organism evidence="9 10">
    <name type="scientific">Candidatus Egerieimonas intestinavium</name>
    <dbReference type="NCBI Taxonomy" id="2840777"/>
    <lineage>
        <taxon>Bacteria</taxon>
        <taxon>Bacillati</taxon>
        <taxon>Bacillota</taxon>
        <taxon>Clostridia</taxon>
        <taxon>Lachnospirales</taxon>
        <taxon>Lachnospiraceae</taxon>
        <taxon>Lachnospiraceae incertae sedis</taxon>
        <taxon>Candidatus Egerieimonas</taxon>
    </lineage>
</organism>
<dbReference type="NCBIfam" id="TIGR00519">
    <property type="entry name" value="asnASE_I"/>
    <property type="match status" value="1"/>
</dbReference>
<dbReference type="PANTHER" id="PTHR11707:SF28">
    <property type="entry name" value="60 KDA LYSOPHOSPHOLIPASE"/>
    <property type="match status" value="1"/>
</dbReference>
<gene>
    <name evidence="9" type="ORF">IAB98_02915</name>
</gene>
<dbReference type="InterPro" id="IPR006034">
    <property type="entry name" value="Asparaginase/glutaminase-like"/>
</dbReference>
<evidence type="ECO:0000313" key="10">
    <source>
        <dbReference type="Proteomes" id="UP000886841"/>
    </source>
</evidence>
<dbReference type="PANTHER" id="PTHR11707">
    <property type="entry name" value="L-ASPARAGINASE"/>
    <property type="match status" value="1"/>
</dbReference>
<evidence type="ECO:0000256" key="5">
    <source>
        <dbReference type="PIRSR" id="PIRSR001220-2"/>
    </source>
</evidence>
<dbReference type="InterPro" id="IPR037152">
    <property type="entry name" value="L-asparaginase_N_sf"/>
</dbReference>
<proteinExistence type="inferred from homology"/>
<evidence type="ECO:0000259" key="7">
    <source>
        <dbReference type="Pfam" id="PF00710"/>
    </source>
</evidence>
<dbReference type="AlphaFoldDB" id="A0A9D1EHW9"/>
<dbReference type="GO" id="GO:0004067">
    <property type="term" value="F:asparaginase activity"/>
    <property type="evidence" value="ECO:0007669"/>
    <property type="project" value="UniProtKB-UniRule"/>
</dbReference>
<dbReference type="PROSITE" id="PS51732">
    <property type="entry name" value="ASN_GLN_ASE_3"/>
    <property type="match status" value="1"/>
</dbReference>
<comment type="caution">
    <text evidence="9">The sequence shown here is derived from an EMBL/GenBank/DDBJ whole genome shotgun (WGS) entry which is preliminary data.</text>
</comment>
<evidence type="ECO:0000256" key="2">
    <source>
        <dbReference type="ARBA" id="ARBA00012920"/>
    </source>
</evidence>
<dbReference type="InterPro" id="IPR041725">
    <property type="entry name" value="L-asparaginase_I"/>
</dbReference>
<dbReference type="GO" id="GO:0006520">
    <property type="term" value="P:amino acid metabolic process"/>
    <property type="evidence" value="ECO:0007669"/>
    <property type="project" value="InterPro"/>
</dbReference>
<dbReference type="FunFam" id="3.40.50.1170:FF:000001">
    <property type="entry name" value="L-asparaginase 2"/>
    <property type="match status" value="1"/>
</dbReference>
<evidence type="ECO:0000256" key="3">
    <source>
        <dbReference type="ARBA" id="ARBA00022801"/>
    </source>
</evidence>
<dbReference type="PIRSF" id="PIRSF001220">
    <property type="entry name" value="L-ASNase_gatD"/>
    <property type="match status" value="1"/>
</dbReference>